<keyword evidence="3" id="KW-0677">Repeat</keyword>
<evidence type="ECO:0000256" key="7">
    <source>
        <dbReference type="PROSITE-ProRule" id="PRU00023"/>
    </source>
</evidence>
<sequence>MLRLKDEESNTALHVAARFGHVGVVQELLKLEDPDFPYSVNENHETPLYLAAKGGYWRSVTKLLDKWKSTLHGGPYGRTALHAAVMSKDVETTKIILEQKRDLTKETDENGHTPLHYAAHLGYNSIVEKLLEEDVSAAYIGDKKWEMTPLLMAARQGGVRTVRKILFHCPACCEKVDKRGWNLLHFLAYRDRPPELILSLITTGDAKHKYGSIENLMDWKDAFGITPQQVYDAYQGEASYKSENDRRKMEKIVELVKDIVVNEVAEKAVDPIPSPTFMGNDSEKRLSLEKARDIQLVVAALVATVTFAAAITIPGGFKGENEIDQGTPFLIHKAAFQTFIVTNAMAFGLSVNVLLIHYGMLHKFLSRSLDRLSFNIMSASPFLGNAMYAMVIAFSTATYVVLQPSHGLAITSCVLGLSSLFYYHSIKGSLMGLG</sequence>
<feature type="transmembrane region" description="Helical" evidence="8">
    <location>
        <begin position="408"/>
        <end position="426"/>
    </location>
</feature>
<feature type="repeat" description="ANK" evidence="7">
    <location>
        <begin position="110"/>
        <end position="142"/>
    </location>
</feature>
<keyword evidence="4 8" id="KW-1133">Transmembrane helix</keyword>
<feature type="transmembrane region" description="Helical" evidence="8">
    <location>
        <begin position="382"/>
        <end position="402"/>
    </location>
</feature>
<evidence type="ECO:0000256" key="2">
    <source>
        <dbReference type="ARBA" id="ARBA00022692"/>
    </source>
</evidence>
<protein>
    <recommendedName>
        <fullName evidence="9">PGG domain-containing protein</fullName>
    </recommendedName>
</protein>
<dbReference type="PANTHER" id="PTHR24186:SF50">
    <property type="entry name" value="ANKYRIN REPEAT-CONTAINING PROTEIN ITN1-LIKE ISOFORM X1"/>
    <property type="match status" value="1"/>
</dbReference>
<feature type="domain" description="PGG" evidence="9">
    <location>
        <begin position="288"/>
        <end position="401"/>
    </location>
</feature>
<proteinExistence type="predicted"/>
<dbReference type="Pfam" id="PF13962">
    <property type="entry name" value="PGG"/>
    <property type="match status" value="1"/>
</dbReference>
<keyword evidence="2 8" id="KW-0812">Transmembrane</keyword>
<feature type="transmembrane region" description="Helical" evidence="8">
    <location>
        <begin position="334"/>
        <end position="361"/>
    </location>
</feature>
<evidence type="ECO:0000256" key="4">
    <source>
        <dbReference type="ARBA" id="ARBA00022989"/>
    </source>
</evidence>
<comment type="subcellular location">
    <subcellularLocation>
        <location evidence="1">Membrane</location>
        <topology evidence="1">Multi-pass membrane protein</topology>
    </subcellularLocation>
</comment>
<feature type="repeat" description="ANK" evidence="7">
    <location>
        <begin position="76"/>
        <end position="108"/>
    </location>
</feature>
<dbReference type="Pfam" id="PF12796">
    <property type="entry name" value="Ank_2"/>
    <property type="match status" value="2"/>
</dbReference>
<evidence type="ECO:0000313" key="10">
    <source>
        <dbReference type="EMBL" id="MBA0727016.1"/>
    </source>
</evidence>
<evidence type="ECO:0000256" key="8">
    <source>
        <dbReference type="SAM" id="Phobius"/>
    </source>
</evidence>
<reference evidence="10 11" key="1">
    <citation type="journal article" date="2019" name="Genome Biol. Evol.">
        <title>Insights into the evolution of the New World diploid cottons (Gossypium, subgenus Houzingenia) based on genome sequencing.</title>
        <authorList>
            <person name="Grover C.E."/>
            <person name="Arick M.A. 2nd"/>
            <person name="Thrash A."/>
            <person name="Conover J.L."/>
            <person name="Sanders W.S."/>
            <person name="Peterson D.G."/>
            <person name="Frelichowski J.E."/>
            <person name="Scheffler J.A."/>
            <person name="Scheffler B.E."/>
            <person name="Wendel J.F."/>
        </authorList>
    </citation>
    <scope>NUCLEOTIDE SEQUENCE [LARGE SCALE GENOMIC DNA]</scope>
    <source>
        <strain evidence="10">4</strain>
        <tissue evidence="10">Leaf</tissue>
    </source>
</reference>
<gene>
    <name evidence="10" type="ORF">Golax_002802</name>
</gene>
<feature type="transmembrane region" description="Helical" evidence="8">
    <location>
        <begin position="294"/>
        <end position="314"/>
    </location>
</feature>
<dbReference type="GO" id="GO:0005886">
    <property type="term" value="C:plasma membrane"/>
    <property type="evidence" value="ECO:0007669"/>
    <property type="project" value="TreeGrafter"/>
</dbReference>
<dbReference type="Proteomes" id="UP000593574">
    <property type="component" value="Unassembled WGS sequence"/>
</dbReference>
<evidence type="ECO:0000256" key="3">
    <source>
        <dbReference type="ARBA" id="ARBA00022737"/>
    </source>
</evidence>
<dbReference type="AlphaFoldDB" id="A0A7J9ASC1"/>
<dbReference type="PANTHER" id="PTHR24186">
    <property type="entry name" value="PROTEIN PHOSPHATASE 1 REGULATORY SUBUNIT"/>
    <property type="match status" value="1"/>
</dbReference>
<keyword evidence="11" id="KW-1185">Reference proteome</keyword>
<accession>A0A7J9ASC1</accession>
<organism evidence="10 11">
    <name type="scientific">Gossypium laxum</name>
    <dbReference type="NCBI Taxonomy" id="34288"/>
    <lineage>
        <taxon>Eukaryota</taxon>
        <taxon>Viridiplantae</taxon>
        <taxon>Streptophyta</taxon>
        <taxon>Embryophyta</taxon>
        <taxon>Tracheophyta</taxon>
        <taxon>Spermatophyta</taxon>
        <taxon>Magnoliopsida</taxon>
        <taxon>eudicotyledons</taxon>
        <taxon>Gunneridae</taxon>
        <taxon>Pentapetalae</taxon>
        <taxon>rosids</taxon>
        <taxon>malvids</taxon>
        <taxon>Malvales</taxon>
        <taxon>Malvaceae</taxon>
        <taxon>Malvoideae</taxon>
        <taxon>Gossypium</taxon>
    </lineage>
</organism>
<dbReference type="PROSITE" id="PS50297">
    <property type="entry name" value="ANK_REP_REGION"/>
    <property type="match status" value="2"/>
</dbReference>
<dbReference type="InterPro" id="IPR002110">
    <property type="entry name" value="Ankyrin_rpt"/>
</dbReference>
<name>A0A7J9ASC1_9ROSI</name>
<evidence type="ECO:0000256" key="5">
    <source>
        <dbReference type="ARBA" id="ARBA00023043"/>
    </source>
</evidence>
<evidence type="ECO:0000256" key="6">
    <source>
        <dbReference type="ARBA" id="ARBA00023136"/>
    </source>
</evidence>
<evidence type="ECO:0000256" key="1">
    <source>
        <dbReference type="ARBA" id="ARBA00004141"/>
    </source>
</evidence>
<comment type="caution">
    <text evidence="10">The sequence shown here is derived from an EMBL/GenBank/DDBJ whole genome shotgun (WGS) entry which is preliminary data.</text>
</comment>
<dbReference type="InterPro" id="IPR026961">
    <property type="entry name" value="PGG_dom"/>
</dbReference>
<evidence type="ECO:0000313" key="11">
    <source>
        <dbReference type="Proteomes" id="UP000593574"/>
    </source>
</evidence>
<dbReference type="SMART" id="SM00248">
    <property type="entry name" value="ANK"/>
    <property type="match status" value="6"/>
</dbReference>
<dbReference type="Gene3D" id="1.25.40.20">
    <property type="entry name" value="Ankyrin repeat-containing domain"/>
    <property type="match status" value="1"/>
</dbReference>
<dbReference type="InterPro" id="IPR036770">
    <property type="entry name" value="Ankyrin_rpt-contain_sf"/>
</dbReference>
<keyword evidence="5 7" id="KW-0040">ANK repeat</keyword>
<dbReference type="SUPFAM" id="SSF48403">
    <property type="entry name" value="Ankyrin repeat"/>
    <property type="match status" value="1"/>
</dbReference>
<dbReference type="EMBL" id="JABEZV010000012">
    <property type="protein sequence ID" value="MBA0727016.1"/>
    <property type="molecule type" value="Genomic_DNA"/>
</dbReference>
<dbReference type="PROSITE" id="PS50088">
    <property type="entry name" value="ANK_REPEAT"/>
    <property type="match status" value="3"/>
</dbReference>
<feature type="repeat" description="ANK" evidence="7">
    <location>
        <begin position="8"/>
        <end position="30"/>
    </location>
</feature>
<evidence type="ECO:0000259" key="9">
    <source>
        <dbReference type="Pfam" id="PF13962"/>
    </source>
</evidence>
<keyword evidence="6 8" id="KW-0472">Membrane</keyword>